<feature type="compositionally biased region" description="Basic and acidic residues" evidence="2">
    <location>
        <begin position="38"/>
        <end position="49"/>
    </location>
</feature>
<feature type="compositionally biased region" description="Polar residues" evidence="2">
    <location>
        <begin position="185"/>
        <end position="223"/>
    </location>
</feature>
<sequence>MPPRRPSGPILNQHRLDLGAQALASNDGADASKSLAAESRRTDDADKFLGESSRELARCKRELEEMKKQHTQAETRWAAELGRLEKELAAVRADVARLAGVKSEQISALLRALFNVQAHPDAASVENAPLLFGQASGLLPSRPPITNHELLQQGRTGVLAGPSVENKPEESVALQANDLLRGASTYDNQGTGCRSQALVSPTAKTTTRETQSSPRSVDSSTRTPALEADSAIAMHPMLVPARTGSSTQRKGKKRGRSTLSTSPEAASATLNSRLFLPGSESPPATRPSSVTPFSNTPSFTHGRARASPNVTVGRDQRAPNPVVAPDPAGVAKTRDRPFGTKHDAQADFNERRAARMERKRLAATAAAAGSVVGAEEERNDDMRSSPAAITHVAALSTSFMANMPATDTKDRRHRQGQEKGQEHRVHTAKRATEGRRRISGNPRPKKVTRER</sequence>
<keyword evidence="4" id="KW-1185">Reference proteome</keyword>
<accession>A0ABQ0LU98</accession>
<feature type="coiled-coil region" evidence="1">
    <location>
        <begin position="49"/>
        <end position="76"/>
    </location>
</feature>
<keyword evidence="1" id="KW-0175">Coiled coil</keyword>
<dbReference type="Proteomes" id="UP000815677">
    <property type="component" value="Unassembled WGS sequence"/>
</dbReference>
<feature type="region of interest" description="Disordered" evidence="2">
    <location>
        <begin position="27"/>
        <end position="49"/>
    </location>
</feature>
<feature type="compositionally biased region" description="Basic and acidic residues" evidence="2">
    <location>
        <begin position="332"/>
        <end position="341"/>
    </location>
</feature>
<reference evidence="3" key="1">
    <citation type="submission" date="2014-09" db="EMBL/GenBank/DDBJ databases">
        <title>Genome sequence of the luminous mushroom Mycena chlorophos for searching fungal bioluminescence genes.</title>
        <authorList>
            <person name="Tanaka Y."/>
            <person name="Kasuga D."/>
            <person name="Oba Y."/>
            <person name="Hase S."/>
            <person name="Sato K."/>
            <person name="Oba Y."/>
            <person name="Sakakibara Y."/>
        </authorList>
    </citation>
    <scope>NUCLEOTIDE SEQUENCE</scope>
</reference>
<organism evidence="3 4">
    <name type="scientific">Mycena chlorophos</name>
    <name type="common">Agaric fungus</name>
    <name type="synonym">Agaricus chlorophos</name>
    <dbReference type="NCBI Taxonomy" id="658473"/>
    <lineage>
        <taxon>Eukaryota</taxon>
        <taxon>Fungi</taxon>
        <taxon>Dikarya</taxon>
        <taxon>Basidiomycota</taxon>
        <taxon>Agaricomycotina</taxon>
        <taxon>Agaricomycetes</taxon>
        <taxon>Agaricomycetidae</taxon>
        <taxon>Agaricales</taxon>
        <taxon>Marasmiineae</taxon>
        <taxon>Mycenaceae</taxon>
        <taxon>Mycena</taxon>
    </lineage>
</organism>
<proteinExistence type="predicted"/>
<feature type="region of interest" description="Disordered" evidence="2">
    <location>
        <begin position="401"/>
        <end position="451"/>
    </location>
</feature>
<feature type="compositionally biased region" description="Basic and acidic residues" evidence="2">
    <location>
        <begin position="407"/>
        <end position="436"/>
    </location>
</feature>
<feature type="compositionally biased region" description="Polar residues" evidence="2">
    <location>
        <begin position="286"/>
        <end position="299"/>
    </location>
</feature>
<protein>
    <recommendedName>
        <fullName evidence="5">Shugoshin C-terminal domain-containing protein</fullName>
    </recommendedName>
</protein>
<evidence type="ECO:0000313" key="4">
    <source>
        <dbReference type="Proteomes" id="UP000815677"/>
    </source>
</evidence>
<gene>
    <name evidence="3" type="ORF">MCHLO_11487</name>
</gene>
<evidence type="ECO:0008006" key="5">
    <source>
        <dbReference type="Google" id="ProtNLM"/>
    </source>
</evidence>
<evidence type="ECO:0000256" key="1">
    <source>
        <dbReference type="SAM" id="Coils"/>
    </source>
</evidence>
<evidence type="ECO:0000313" key="3">
    <source>
        <dbReference type="EMBL" id="GAT54649.1"/>
    </source>
</evidence>
<dbReference type="EMBL" id="DF848736">
    <property type="protein sequence ID" value="GAT54649.1"/>
    <property type="molecule type" value="Genomic_DNA"/>
</dbReference>
<name>A0ABQ0LU98_MYCCL</name>
<evidence type="ECO:0000256" key="2">
    <source>
        <dbReference type="SAM" id="MobiDB-lite"/>
    </source>
</evidence>
<feature type="compositionally biased region" description="Polar residues" evidence="2">
    <location>
        <begin position="257"/>
        <end position="272"/>
    </location>
</feature>
<feature type="region of interest" description="Disordered" evidence="2">
    <location>
        <begin position="185"/>
        <end position="341"/>
    </location>
</feature>